<evidence type="ECO:0008006" key="3">
    <source>
        <dbReference type="Google" id="ProtNLM"/>
    </source>
</evidence>
<protein>
    <recommendedName>
        <fullName evidence="3">Serine protease</fullName>
    </recommendedName>
</protein>
<evidence type="ECO:0000313" key="1">
    <source>
        <dbReference type="EMBL" id="KDC51578.1"/>
    </source>
</evidence>
<proteinExistence type="predicted"/>
<comment type="caution">
    <text evidence="1">The sequence shown here is derived from an EMBL/GenBank/DDBJ whole genome shotgun (WGS) entry which is preliminary data.</text>
</comment>
<dbReference type="SUPFAM" id="SSF50494">
    <property type="entry name" value="Trypsin-like serine proteases"/>
    <property type="match status" value="1"/>
</dbReference>
<evidence type="ECO:0000313" key="2">
    <source>
        <dbReference type="Proteomes" id="UP000027154"/>
    </source>
</evidence>
<dbReference type="RefSeq" id="WP_033029250.1">
    <property type="nucleotide sequence ID" value="NZ_JJNZ01000024.1"/>
</dbReference>
<dbReference type="AlphaFoldDB" id="A0ABD3YA20"/>
<accession>A0ABD3YA20</accession>
<reference evidence="1 2" key="1">
    <citation type="submission" date="2014-04" db="EMBL/GenBank/DDBJ databases">
        <title>Pseudoalteromonas galatheae sp. nov., isolated from a deep-sea polychaete near Canal Concepcion, Chile.</title>
        <authorList>
            <person name="Machado H.R."/>
            <person name="Gram L."/>
            <person name="Vynne N.G."/>
        </authorList>
    </citation>
    <scope>NUCLEOTIDE SEQUENCE [LARGE SCALE GENOMIC DNA]</scope>
    <source>
        <strain evidence="1 2">KMM216</strain>
    </source>
</reference>
<name>A0ABD3YA20_9GAMM</name>
<gene>
    <name evidence="1" type="ORF">DC53_08390</name>
</gene>
<dbReference type="Proteomes" id="UP000027154">
    <property type="component" value="Unassembled WGS sequence"/>
</dbReference>
<dbReference type="InterPro" id="IPR009003">
    <property type="entry name" value="Peptidase_S1_PA"/>
</dbReference>
<organism evidence="1 2">
    <name type="scientific">Pseudoalteromonas fuliginea</name>
    <dbReference type="NCBI Taxonomy" id="1872678"/>
    <lineage>
        <taxon>Bacteria</taxon>
        <taxon>Pseudomonadati</taxon>
        <taxon>Pseudomonadota</taxon>
        <taxon>Gammaproteobacteria</taxon>
        <taxon>Alteromonadales</taxon>
        <taxon>Pseudoalteromonadaceae</taxon>
        <taxon>Pseudoalteromonas</taxon>
    </lineage>
</organism>
<dbReference type="EMBL" id="JJNZ01000024">
    <property type="protein sequence ID" value="KDC51578.1"/>
    <property type="molecule type" value="Genomic_DNA"/>
</dbReference>
<sequence length="261" mass="30364">MDNENYREKYCDKLKEAGELIEQYVVPIFYLNKFERPEMLATGFFLEHNRKVYFITASHVIDNLDPTERSFVISINTKMLSLSLAGAKRTVAQESERADSQFDLAAIPISYKVDYYEECQKLAIPTSRTTLNKNFSKVDMQLLQGFPSSKNKTAKRLNNKTKNFSGVLWTYSFNFFQNCNFSNFNKVPGSHYPIHWSKKIEGQKTLHPKGCSGGPYWFIPNKNLINEYYLAGVFIEYFEKSEIAFVTKIEHVIELIEQFDI</sequence>